<sequence length="249" mass="27797">MKMLLWAFFFFFSSQGLTWGETAPGSDLVFLLAEGDRMYDTRDEAGHSDRAIELYKKVLEIDPKNEAALWKLSRSFRWQGDIASSSEEKLGRYKEGERWAKRAIEVNPQSIGGHLMLGIAYGRIGETQGVMKSLSLISPIKKEMNAVLERDPSNDVAHHVLGVLYRKVPGLMGGSIKKSIEALQEAVRLNPASTPSYLDLAKSYLEKGEKEKASAALEKLLSIDHPSDRVQSKMDRAEAEKLLAELQSP</sequence>
<feature type="region of interest" description="Disordered" evidence="3">
    <location>
        <begin position="227"/>
        <end position="249"/>
    </location>
</feature>
<dbReference type="SUPFAM" id="SSF48452">
    <property type="entry name" value="TPR-like"/>
    <property type="match status" value="1"/>
</dbReference>
<dbReference type="PANTHER" id="PTHR45586:SF1">
    <property type="entry name" value="LIPOPOLYSACCHARIDE ASSEMBLY PROTEIN B"/>
    <property type="match status" value="1"/>
</dbReference>
<dbReference type="EMBL" id="VTOW01000001">
    <property type="protein sequence ID" value="NKE70335.1"/>
    <property type="molecule type" value="Genomic_DNA"/>
</dbReference>
<accession>A0A7X6DND8</accession>
<evidence type="ECO:0000256" key="2">
    <source>
        <dbReference type="ARBA" id="ARBA00022803"/>
    </source>
</evidence>
<dbReference type="Gene3D" id="1.25.40.10">
    <property type="entry name" value="Tetratricopeptide repeat domain"/>
    <property type="match status" value="2"/>
</dbReference>
<dbReference type="InterPro" id="IPR019734">
    <property type="entry name" value="TPR_rpt"/>
</dbReference>
<reference evidence="4 5" key="1">
    <citation type="journal article" date="2020" name="Nature">
        <title>Bacterial chemolithoautotrophy via manganese oxidation.</title>
        <authorList>
            <person name="Yu H."/>
            <person name="Leadbetter J.R."/>
        </authorList>
    </citation>
    <scope>NUCLEOTIDE SEQUENCE [LARGE SCALE GENOMIC DNA]</scope>
    <source>
        <strain evidence="4 5">Mn-1</strain>
    </source>
</reference>
<keyword evidence="2" id="KW-0802">TPR repeat</keyword>
<protein>
    <submittedName>
        <fullName evidence="4">Tetratricopeptide repeat protein</fullName>
    </submittedName>
</protein>
<keyword evidence="5" id="KW-1185">Reference proteome</keyword>
<dbReference type="InterPro" id="IPR051012">
    <property type="entry name" value="CellSynth/LPSAsmb/PSIAsmb"/>
</dbReference>
<organism evidence="4 5">
    <name type="scientific">Candidatus Manganitrophus noduliformans</name>
    <dbReference type="NCBI Taxonomy" id="2606439"/>
    <lineage>
        <taxon>Bacteria</taxon>
        <taxon>Pseudomonadati</taxon>
        <taxon>Nitrospirota</taxon>
        <taxon>Nitrospiria</taxon>
        <taxon>Candidatus Troglogloeales</taxon>
        <taxon>Candidatus Manganitrophaceae</taxon>
        <taxon>Candidatus Manganitrophus</taxon>
    </lineage>
</organism>
<dbReference type="InterPro" id="IPR011990">
    <property type="entry name" value="TPR-like_helical_dom_sf"/>
</dbReference>
<evidence type="ECO:0000313" key="5">
    <source>
        <dbReference type="Proteomes" id="UP000534783"/>
    </source>
</evidence>
<dbReference type="AlphaFoldDB" id="A0A7X6DND8"/>
<dbReference type="Proteomes" id="UP000534783">
    <property type="component" value="Unassembled WGS sequence"/>
</dbReference>
<name>A0A7X6DND8_9BACT</name>
<evidence type="ECO:0000256" key="1">
    <source>
        <dbReference type="ARBA" id="ARBA00022737"/>
    </source>
</evidence>
<evidence type="ECO:0000256" key="3">
    <source>
        <dbReference type="SAM" id="MobiDB-lite"/>
    </source>
</evidence>
<dbReference type="PANTHER" id="PTHR45586">
    <property type="entry name" value="TPR REPEAT-CONTAINING PROTEIN PA4667"/>
    <property type="match status" value="1"/>
</dbReference>
<keyword evidence="1" id="KW-0677">Repeat</keyword>
<evidence type="ECO:0000313" key="4">
    <source>
        <dbReference type="EMBL" id="NKE70335.1"/>
    </source>
</evidence>
<feature type="compositionally biased region" description="Basic and acidic residues" evidence="3">
    <location>
        <begin position="227"/>
        <end position="243"/>
    </location>
</feature>
<gene>
    <name evidence="4" type="ORF">MNODULE_06235</name>
</gene>
<dbReference type="Pfam" id="PF13181">
    <property type="entry name" value="TPR_8"/>
    <property type="match status" value="1"/>
</dbReference>
<comment type="caution">
    <text evidence="4">The sequence shown here is derived from an EMBL/GenBank/DDBJ whole genome shotgun (WGS) entry which is preliminary data.</text>
</comment>
<dbReference type="Pfam" id="PF14559">
    <property type="entry name" value="TPR_19"/>
    <property type="match status" value="1"/>
</dbReference>
<proteinExistence type="predicted"/>